<accession>A0A0P0Y9P4</accession>
<evidence type="ECO:0000313" key="2">
    <source>
        <dbReference type="Proteomes" id="UP000059680"/>
    </source>
</evidence>
<dbReference type="EMBL" id="AP014968">
    <property type="protein sequence ID" value="BAT16952.1"/>
    <property type="molecule type" value="Genomic_DNA"/>
</dbReference>
<protein>
    <submittedName>
        <fullName evidence="1">Os12g0432750 protein</fullName>
    </submittedName>
</protein>
<evidence type="ECO:0000313" key="1">
    <source>
        <dbReference type="EMBL" id="BAT16952.1"/>
    </source>
</evidence>
<sequence length="91" mass="10294">MPLSRQQHSSLLLLILMPRRHHCRWSLRRAIDCTLSTSPLCHRAGQSLAVYDEGVSRGRWATPEPPMVALLLSVVPPCRLLPNGMRCGRRL</sequence>
<dbReference type="AlphaFoldDB" id="A0A0P0Y9P4"/>
<gene>
    <name evidence="1" type="ordered locus">Os12g0432750</name>
    <name evidence="1" type="ORF">OSNPB_120432750</name>
</gene>
<reference evidence="1 2" key="2">
    <citation type="journal article" date="2013" name="Plant Cell Physiol.">
        <title>Rice Annotation Project Database (RAP-DB): an integrative and interactive database for rice genomics.</title>
        <authorList>
            <person name="Sakai H."/>
            <person name="Lee S.S."/>
            <person name="Tanaka T."/>
            <person name="Numa H."/>
            <person name="Kim J."/>
            <person name="Kawahara Y."/>
            <person name="Wakimoto H."/>
            <person name="Yang C.C."/>
            <person name="Iwamoto M."/>
            <person name="Abe T."/>
            <person name="Yamada Y."/>
            <person name="Muto A."/>
            <person name="Inokuchi H."/>
            <person name="Ikemura T."/>
            <person name="Matsumoto T."/>
            <person name="Sasaki T."/>
            <person name="Itoh T."/>
        </authorList>
    </citation>
    <scope>NUCLEOTIDE SEQUENCE [LARGE SCALE GENOMIC DNA]</scope>
    <source>
        <strain evidence="2">cv. Nipponbare</strain>
    </source>
</reference>
<organism evidence="1 2">
    <name type="scientific">Oryza sativa subsp. japonica</name>
    <name type="common">Rice</name>
    <dbReference type="NCBI Taxonomy" id="39947"/>
    <lineage>
        <taxon>Eukaryota</taxon>
        <taxon>Viridiplantae</taxon>
        <taxon>Streptophyta</taxon>
        <taxon>Embryophyta</taxon>
        <taxon>Tracheophyta</taxon>
        <taxon>Spermatophyta</taxon>
        <taxon>Magnoliopsida</taxon>
        <taxon>Liliopsida</taxon>
        <taxon>Poales</taxon>
        <taxon>Poaceae</taxon>
        <taxon>BOP clade</taxon>
        <taxon>Oryzoideae</taxon>
        <taxon>Oryzeae</taxon>
        <taxon>Oryzinae</taxon>
        <taxon>Oryza</taxon>
        <taxon>Oryza sativa</taxon>
    </lineage>
</organism>
<dbReference type="Proteomes" id="UP000059680">
    <property type="component" value="Chromosome 12"/>
</dbReference>
<proteinExistence type="predicted"/>
<name>A0A0P0Y9P4_ORYSJ</name>
<dbReference type="Gramene" id="Os12t0432750-00">
    <property type="protein sequence ID" value="Os12t0432750-00"/>
    <property type="gene ID" value="Os12g0432750"/>
</dbReference>
<keyword evidence="2" id="KW-1185">Reference proteome</keyword>
<dbReference type="InParanoid" id="A0A0P0Y9P4"/>
<reference evidence="2" key="1">
    <citation type="journal article" date="2005" name="Nature">
        <title>The map-based sequence of the rice genome.</title>
        <authorList>
            <consortium name="International rice genome sequencing project (IRGSP)"/>
            <person name="Matsumoto T."/>
            <person name="Wu J."/>
            <person name="Kanamori H."/>
            <person name="Katayose Y."/>
            <person name="Fujisawa M."/>
            <person name="Namiki N."/>
            <person name="Mizuno H."/>
            <person name="Yamamoto K."/>
            <person name="Antonio B.A."/>
            <person name="Baba T."/>
            <person name="Sakata K."/>
            <person name="Nagamura Y."/>
            <person name="Aoki H."/>
            <person name="Arikawa K."/>
            <person name="Arita K."/>
            <person name="Bito T."/>
            <person name="Chiden Y."/>
            <person name="Fujitsuka N."/>
            <person name="Fukunaka R."/>
            <person name="Hamada M."/>
            <person name="Harada C."/>
            <person name="Hayashi A."/>
            <person name="Hijishita S."/>
            <person name="Honda M."/>
            <person name="Hosokawa S."/>
            <person name="Ichikawa Y."/>
            <person name="Idonuma A."/>
            <person name="Iijima M."/>
            <person name="Ikeda M."/>
            <person name="Ikeno M."/>
            <person name="Ito K."/>
            <person name="Ito S."/>
            <person name="Ito T."/>
            <person name="Ito Y."/>
            <person name="Ito Y."/>
            <person name="Iwabuchi A."/>
            <person name="Kamiya K."/>
            <person name="Karasawa W."/>
            <person name="Kurita K."/>
            <person name="Katagiri S."/>
            <person name="Kikuta A."/>
            <person name="Kobayashi H."/>
            <person name="Kobayashi N."/>
            <person name="Machita K."/>
            <person name="Maehara T."/>
            <person name="Masukawa M."/>
            <person name="Mizubayashi T."/>
            <person name="Mukai Y."/>
            <person name="Nagasaki H."/>
            <person name="Nagata Y."/>
            <person name="Naito S."/>
            <person name="Nakashima M."/>
            <person name="Nakama Y."/>
            <person name="Nakamichi Y."/>
            <person name="Nakamura M."/>
            <person name="Meguro A."/>
            <person name="Negishi M."/>
            <person name="Ohta I."/>
            <person name="Ohta T."/>
            <person name="Okamoto M."/>
            <person name="Ono N."/>
            <person name="Saji S."/>
            <person name="Sakaguchi M."/>
            <person name="Sakai K."/>
            <person name="Shibata M."/>
            <person name="Shimokawa T."/>
            <person name="Song J."/>
            <person name="Takazaki Y."/>
            <person name="Terasawa K."/>
            <person name="Tsugane M."/>
            <person name="Tsuji K."/>
            <person name="Ueda S."/>
            <person name="Waki K."/>
            <person name="Yamagata H."/>
            <person name="Yamamoto M."/>
            <person name="Yamamoto S."/>
            <person name="Yamane H."/>
            <person name="Yoshiki S."/>
            <person name="Yoshihara R."/>
            <person name="Yukawa K."/>
            <person name="Zhong H."/>
            <person name="Yano M."/>
            <person name="Yuan Q."/>
            <person name="Ouyang S."/>
            <person name="Liu J."/>
            <person name="Jones K.M."/>
            <person name="Gansberger K."/>
            <person name="Moffat K."/>
            <person name="Hill J."/>
            <person name="Bera J."/>
            <person name="Fadrosh D."/>
            <person name="Jin S."/>
            <person name="Johri S."/>
            <person name="Kim M."/>
            <person name="Overton L."/>
            <person name="Reardon M."/>
            <person name="Tsitrin T."/>
            <person name="Vuong H."/>
            <person name="Weaver B."/>
            <person name="Ciecko A."/>
            <person name="Tallon L."/>
            <person name="Jackson J."/>
            <person name="Pai G."/>
            <person name="Aken S.V."/>
            <person name="Utterback T."/>
            <person name="Reidmuller S."/>
            <person name="Feldblyum T."/>
            <person name="Hsiao J."/>
            <person name="Zismann V."/>
            <person name="Iobst S."/>
            <person name="de Vazeille A.R."/>
            <person name="Buell C.R."/>
            <person name="Ying K."/>
            <person name="Li Y."/>
            <person name="Lu T."/>
            <person name="Huang Y."/>
            <person name="Zhao Q."/>
            <person name="Feng Q."/>
            <person name="Zhang L."/>
            <person name="Zhu J."/>
            <person name="Weng Q."/>
            <person name="Mu J."/>
            <person name="Lu Y."/>
            <person name="Fan D."/>
            <person name="Liu Y."/>
            <person name="Guan J."/>
            <person name="Zhang Y."/>
            <person name="Yu S."/>
            <person name="Liu X."/>
            <person name="Zhang Y."/>
            <person name="Hong G."/>
            <person name="Han B."/>
            <person name="Choisne N."/>
            <person name="Demange N."/>
            <person name="Orjeda G."/>
            <person name="Samain S."/>
            <person name="Cattolico L."/>
            <person name="Pelletier E."/>
            <person name="Couloux A."/>
            <person name="Segurens B."/>
            <person name="Wincker P."/>
            <person name="D'Hont A."/>
            <person name="Scarpelli C."/>
            <person name="Weissenbach J."/>
            <person name="Salanoubat M."/>
            <person name="Quetier F."/>
            <person name="Yu Y."/>
            <person name="Kim H.R."/>
            <person name="Rambo T."/>
            <person name="Currie J."/>
            <person name="Collura K."/>
            <person name="Luo M."/>
            <person name="Yang T."/>
            <person name="Ammiraju J.S.S."/>
            <person name="Engler F."/>
            <person name="Soderlund C."/>
            <person name="Wing R.A."/>
            <person name="Palmer L.E."/>
            <person name="de la Bastide M."/>
            <person name="Spiegel L."/>
            <person name="Nascimento L."/>
            <person name="Zutavern T."/>
            <person name="O'Shaughnessy A."/>
            <person name="Dike S."/>
            <person name="Dedhia N."/>
            <person name="Preston R."/>
            <person name="Balija V."/>
            <person name="McCombie W.R."/>
            <person name="Chow T."/>
            <person name="Chen H."/>
            <person name="Chung M."/>
            <person name="Chen C."/>
            <person name="Shaw J."/>
            <person name="Wu H."/>
            <person name="Hsiao K."/>
            <person name="Chao Y."/>
            <person name="Chu M."/>
            <person name="Cheng C."/>
            <person name="Hour A."/>
            <person name="Lee P."/>
            <person name="Lin S."/>
            <person name="Lin Y."/>
            <person name="Liou J."/>
            <person name="Liu S."/>
            <person name="Hsing Y."/>
            <person name="Raghuvanshi S."/>
            <person name="Mohanty A."/>
            <person name="Bharti A.K."/>
            <person name="Gaur A."/>
            <person name="Gupta V."/>
            <person name="Kumar D."/>
            <person name="Ravi V."/>
            <person name="Vij S."/>
            <person name="Kapur A."/>
            <person name="Khurana P."/>
            <person name="Khurana P."/>
            <person name="Khurana J.P."/>
            <person name="Tyagi A.K."/>
            <person name="Gaikwad K."/>
            <person name="Singh A."/>
            <person name="Dalal V."/>
            <person name="Srivastava S."/>
            <person name="Dixit A."/>
            <person name="Pal A.K."/>
            <person name="Ghazi I.A."/>
            <person name="Yadav M."/>
            <person name="Pandit A."/>
            <person name="Bhargava A."/>
            <person name="Sureshbabu K."/>
            <person name="Batra K."/>
            <person name="Sharma T.R."/>
            <person name="Mohapatra T."/>
            <person name="Singh N.K."/>
            <person name="Messing J."/>
            <person name="Nelson A.B."/>
            <person name="Fuks G."/>
            <person name="Kavchok S."/>
            <person name="Keizer G."/>
            <person name="Linton E."/>
            <person name="Llaca V."/>
            <person name="Song R."/>
            <person name="Tanyolac B."/>
            <person name="Young S."/>
            <person name="Ho-Il K."/>
            <person name="Hahn J.H."/>
            <person name="Sangsakoo G."/>
            <person name="Vanavichit A."/>
            <person name="de Mattos Luiz.A.T."/>
            <person name="Zimmer P.D."/>
            <person name="Malone G."/>
            <person name="Dellagostin O."/>
            <person name="de Oliveira A.C."/>
            <person name="Bevan M."/>
            <person name="Bancroft I."/>
            <person name="Minx P."/>
            <person name="Cordum H."/>
            <person name="Wilson R."/>
            <person name="Cheng Z."/>
            <person name="Jin W."/>
            <person name="Jiang J."/>
            <person name="Leong S.A."/>
            <person name="Iwama H."/>
            <person name="Gojobori T."/>
            <person name="Itoh T."/>
            <person name="Niimura Y."/>
            <person name="Fujii Y."/>
            <person name="Habara T."/>
            <person name="Sakai H."/>
            <person name="Sato Y."/>
            <person name="Wilson G."/>
            <person name="Kumar K."/>
            <person name="McCouch S."/>
            <person name="Juretic N."/>
            <person name="Hoen D."/>
            <person name="Wright S."/>
            <person name="Bruskiewich R."/>
            <person name="Bureau T."/>
            <person name="Miyao A."/>
            <person name="Hirochika H."/>
            <person name="Nishikawa T."/>
            <person name="Kadowaki K."/>
            <person name="Sugiura M."/>
            <person name="Burr B."/>
            <person name="Sasaki T."/>
        </authorList>
    </citation>
    <scope>NUCLEOTIDE SEQUENCE [LARGE SCALE GENOMIC DNA]</scope>
    <source>
        <strain evidence="2">cv. Nipponbare</strain>
    </source>
</reference>
<dbReference type="PaxDb" id="39947-A0A0P0Y9P4"/>
<reference evidence="1 2" key="3">
    <citation type="journal article" date="2013" name="Rice">
        <title>Improvement of the Oryza sativa Nipponbare reference genome using next generation sequence and optical map data.</title>
        <authorList>
            <person name="Kawahara Y."/>
            <person name="de la Bastide M."/>
            <person name="Hamilton J.P."/>
            <person name="Kanamori H."/>
            <person name="McCombie W.R."/>
            <person name="Ouyang S."/>
            <person name="Schwartz D.C."/>
            <person name="Tanaka T."/>
            <person name="Wu J."/>
            <person name="Zhou S."/>
            <person name="Childs K.L."/>
            <person name="Davidson R.M."/>
            <person name="Lin H."/>
            <person name="Quesada-Ocampo L."/>
            <person name="Vaillancourt B."/>
            <person name="Sakai H."/>
            <person name="Lee S.S."/>
            <person name="Kim J."/>
            <person name="Numa H."/>
            <person name="Itoh T."/>
            <person name="Buell C.R."/>
            <person name="Matsumoto T."/>
        </authorList>
    </citation>
    <scope>NUCLEOTIDE SEQUENCE [LARGE SCALE GENOMIC DNA]</scope>
    <source>
        <strain evidence="2">cv. Nipponbare</strain>
    </source>
</reference>